<keyword evidence="2" id="KW-1185">Reference proteome</keyword>
<proteinExistence type="predicted"/>
<evidence type="ECO:0000313" key="2">
    <source>
        <dbReference type="Proteomes" id="UP000283210"/>
    </source>
</evidence>
<gene>
    <name evidence="1" type="ORF">OJAV_G00119790</name>
</gene>
<sequence length="67" mass="7143">MKENTASVLPPDSSSECVDVWSASAYFPLLTSTRKLGSVHTCGSRSSNPKQDALLSLTGKAGIRWMA</sequence>
<dbReference type="EMBL" id="CM012448">
    <property type="protein sequence ID" value="RVE65787.1"/>
    <property type="molecule type" value="Genomic_DNA"/>
</dbReference>
<evidence type="ECO:0000313" key="1">
    <source>
        <dbReference type="EMBL" id="RVE65787.1"/>
    </source>
</evidence>
<protein>
    <submittedName>
        <fullName evidence="1">Uncharacterized protein</fullName>
    </submittedName>
</protein>
<reference evidence="1 2" key="2">
    <citation type="submission" date="2019-01" db="EMBL/GenBank/DDBJ databases">
        <title>A chromosome length genome reference of the Java medaka (oryzias javanicus).</title>
        <authorList>
            <person name="Herpin A."/>
            <person name="Takehana Y."/>
            <person name="Naruse K."/>
            <person name="Ansai S."/>
            <person name="Kawaguchi M."/>
        </authorList>
    </citation>
    <scope>NUCLEOTIDE SEQUENCE [LARGE SCALE GENOMIC DNA]</scope>
    <source>
        <strain evidence="1">RS831</strain>
        <tissue evidence="1">Whole body</tissue>
    </source>
</reference>
<organism evidence="1 2">
    <name type="scientific">Oryzias javanicus</name>
    <name type="common">Javanese ricefish</name>
    <name type="synonym">Aplocheilus javanicus</name>
    <dbReference type="NCBI Taxonomy" id="123683"/>
    <lineage>
        <taxon>Eukaryota</taxon>
        <taxon>Metazoa</taxon>
        <taxon>Chordata</taxon>
        <taxon>Craniata</taxon>
        <taxon>Vertebrata</taxon>
        <taxon>Euteleostomi</taxon>
        <taxon>Actinopterygii</taxon>
        <taxon>Neopterygii</taxon>
        <taxon>Teleostei</taxon>
        <taxon>Neoteleostei</taxon>
        <taxon>Acanthomorphata</taxon>
        <taxon>Ovalentaria</taxon>
        <taxon>Atherinomorphae</taxon>
        <taxon>Beloniformes</taxon>
        <taxon>Adrianichthyidae</taxon>
        <taxon>Oryziinae</taxon>
        <taxon>Oryzias</taxon>
    </lineage>
</organism>
<dbReference type="AlphaFoldDB" id="A0A3S2PNN1"/>
<reference evidence="1 2" key="1">
    <citation type="submission" date="2018-11" db="EMBL/GenBank/DDBJ databases">
        <authorList>
            <person name="Lopez-Roques C."/>
            <person name="Donnadieu C."/>
            <person name="Bouchez O."/>
            <person name="Klopp C."/>
            <person name="Cabau C."/>
            <person name="Zahm M."/>
        </authorList>
    </citation>
    <scope>NUCLEOTIDE SEQUENCE [LARGE SCALE GENOMIC DNA]</scope>
    <source>
        <strain evidence="1">RS831</strain>
        <tissue evidence="1">Whole body</tissue>
    </source>
</reference>
<accession>A0A3S2PNN1</accession>
<name>A0A3S2PNN1_ORYJA</name>
<dbReference type="Proteomes" id="UP000283210">
    <property type="component" value="Chromosome 12"/>
</dbReference>